<keyword evidence="3" id="KW-0732">Signal</keyword>
<comment type="similarity">
    <text evidence="1">Belongs to the bacterial solute-binding protein 5 family.</text>
</comment>
<evidence type="ECO:0000256" key="3">
    <source>
        <dbReference type="ARBA" id="ARBA00022729"/>
    </source>
</evidence>
<name>A0A0F8Y5Y6_9ZZZZ</name>
<feature type="non-terminal residue" evidence="5">
    <location>
        <position position="194"/>
    </location>
</feature>
<sequence>MRFPDYNWGPEWGHNGPAYADSLTYKIIPEDLTRGATLKTTETNIVDSVRSHEIPGTEKDGNFKTAITPVAGAPWILLLNYQKFPTSEQAVRVAVNYAIDRETMVDLLYKGTNEPHRSPLEKNTLGYDPEIDKIYSFDPGKARKILEDAGWKAGSDGIRVKNGKRLSLNWGIWPGGGMDEPAAVVQDQLKQIGM</sequence>
<reference evidence="5" key="1">
    <citation type="journal article" date="2015" name="Nature">
        <title>Complex archaea that bridge the gap between prokaryotes and eukaryotes.</title>
        <authorList>
            <person name="Spang A."/>
            <person name="Saw J.H."/>
            <person name="Jorgensen S.L."/>
            <person name="Zaremba-Niedzwiedzka K."/>
            <person name="Martijn J."/>
            <person name="Lind A.E."/>
            <person name="van Eijk R."/>
            <person name="Schleper C."/>
            <person name="Guy L."/>
            <person name="Ettema T.J."/>
        </authorList>
    </citation>
    <scope>NUCLEOTIDE SEQUENCE</scope>
</reference>
<proteinExistence type="inferred from homology"/>
<evidence type="ECO:0000256" key="1">
    <source>
        <dbReference type="ARBA" id="ARBA00005695"/>
    </source>
</evidence>
<dbReference type="Gene3D" id="3.10.105.10">
    <property type="entry name" value="Dipeptide-binding Protein, Domain 3"/>
    <property type="match status" value="1"/>
</dbReference>
<dbReference type="GO" id="GO:1904680">
    <property type="term" value="F:peptide transmembrane transporter activity"/>
    <property type="evidence" value="ECO:0007669"/>
    <property type="project" value="TreeGrafter"/>
</dbReference>
<dbReference type="AlphaFoldDB" id="A0A0F8Y5Y6"/>
<keyword evidence="2" id="KW-0813">Transport</keyword>
<evidence type="ECO:0000313" key="5">
    <source>
        <dbReference type="EMBL" id="KKK49574.1"/>
    </source>
</evidence>
<dbReference type="Pfam" id="PF00496">
    <property type="entry name" value="SBP_bac_5"/>
    <property type="match status" value="1"/>
</dbReference>
<dbReference type="SUPFAM" id="SSF53850">
    <property type="entry name" value="Periplasmic binding protein-like II"/>
    <property type="match status" value="1"/>
</dbReference>
<evidence type="ECO:0000259" key="4">
    <source>
        <dbReference type="Pfam" id="PF00496"/>
    </source>
</evidence>
<dbReference type="PANTHER" id="PTHR30290:SF9">
    <property type="entry name" value="OLIGOPEPTIDE-BINDING PROTEIN APPA"/>
    <property type="match status" value="1"/>
</dbReference>
<dbReference type="PANTHER" id="PTHR30290">
    <property type="entry name" value="PERIPLASMIC BINDING COMPONENT OF ABC TRANSPORTER"/>
    <property type="match status" value="1"/>
</dbReference>
<comment type="caution">
    <text evidence="5">The sequence shown here is derived from an EMBL/GenBank/DDBJ whole genome shotgun (WGS) entry which is preliminary data.</text>
</comment>
<accession>A0A0F8Y5Y6</accession>
<dbReference type="GO" id="GO:0015833">
    <property type="term" value="P:peptide transport"/>
    <property type="evidence" value="ECO:0007669"/>
    <property type="project" value="TreeGrafter"/>
</dbReference>
<dbReference type="Gene3D" id="3.40.190.10">
    <property type="entry name" value="Periplasmic binding protein-like II"/>
    <property type="match status" value="1"/>
</dbReference>
<protein>
    <recommendedName>
        <fullName evidence="4">Solute-binding protein family 5 domain-containing protein</fullName>
    </recommendedName>
</protein>
<feature type="domain" description="Solute-binding protein family 5" evidence="4">
    <location>
        <begin position="2"/>
        <end position="193"/>
    </location>
</feature>
<dbReference type="InterPro" id="IPR000914">
    <property type="entry name" value="SBP_5_dom"/>
</dbReference>
<organism evidence="5">
    <name type="scientific">marine sediment metagenome</name>
    <dbReference type="NCBI Taxonomy" id="412755"/>
    <lineage>
        <taxon>unclassified sequences</taxon>
        <taxon>metagenomes</taxon>
        <taxon>ecological metagenomes</taxon>
    </lineage>
</organism>
<dbReference type="InterPro" id="IPR039424">
    <property type="entry name" value="SBP_5"/>
</dbReference>
<gene>
    <name evidence="5" type="ORF">LCGC14_3133700</name>
</gene>
<evidence type="ECO:0000256" key="2">
    <source>
        <dbReference type="ARBA" id="ARBA00022448"/>
    </source>
</evidence>
<dbReference type="EMBL" id="LAZR01068471">
    <property type="protein sequence ID" value="KKK49574.1"/>
    <property type="molecule type" value="Genomic_DNA"/>
</dbReference>